<protein>
    <recommendedName>
        <fullName evidence="5">KN homeodomain domain-containing protein</fullName>
    </recommendedName>
</protein>
<dbReference type="EMBL" id="CCAG010020753">
    <property type="status" value="NOT_ANNOTATED_CDS"/>
    <property type="molecule type" value="Genomic_DNA"/>
</dbReference>
<dbReference type="PhylomeDB" id="A0A1B0FBF2"/>
<evidence type="ECO:0000313" key="7">
    <source>
        <dbReference type="Proteomes" id="UP000092444"/>
    </source>
</evidence>
<dbReference type="GO" id="GO:0006355">
    <property type="term" value="P:regulation of DNA-templated transcription"/>
    <property type="evidence" value="ECO:0007669"/>
    <property type="project" value="InterPro"/>
</dbReference>
<feature type="domain" description="KN homeodomain" evidence="5">
    <location>
        <begin position="131"/>
        <end position="160"/>
    </location>
</feature>
<evidence type="ECO:0000259" key="5">
    <source>
        <dbReference type="Pfam" id="PF05920"/>
    </source>
</evidence>
<evidence type="ECO:0000256" key="4">
    <source>
        <dbReference type="ARBA" id="ARBA00023242"/>
    </source>
</evidence>
<dbReference type="GO" id="GO:0001654">
    <property type="term" value="P:eye development"/>
    <property type="evidence" value="ECO:0007669"/>
    <property type="project" value="UniProtKB-ARBA"/>
</dbReference>
<evidence type="ECO:0000256" key="1">
    <source>
        <dbReference type="ARBA" id="ARBA00004123"/>
    </source>
</evidence>
<proteinExistence type="predicted"/>
<dbReference type="GO" id="GO:0009887">
    <property type="term" value="P:animal organ morphogenesis"/>
    <property type="evidence" value="ECO:0007669"/>
    <property type="project" value="UniProtKB-ARBA"/>
</dbReference>
<dbReference type="Gene3D" id="1.10.10.60">
    <property type="entry name" value="Homeodomain-like"/>
    <property type="match status" value="1"/>
</dbReference>
<keyword evidence="3" id="KW-0371">Homeobox</keyword>
<dbReference type="GO" id="GO:0048646">
    <property type="term" value="P:anatomical structure formation involved in morphogenesis"/>
    <property type="evidence" value="ECO:0007669"/>
    <property type="project" value="UniProtKB-ARBA"/>
</dbReference>
<keyword evidence="7" id="KW-1185">Reference proteome</keyword>
<dbReference type="InterPro" id="IPR050224">
    <property type="entry name" value="TALE_homeobox"/>
</dbReference>
<dbReference type="InterPro" id="IPR009057">
    <property type="entry name" value="Homeodomain-like_sf"/>
</dbReference>
<dbReference type="InterPro" id="IPR008422">
    <property type="entry name" value="KN_HD"/>
</dbReference>
<evidence type="ECO:0000313" key="6">
    <source>
        <dbReference type="EnsemblMetazoa" id="GMOY000856-PA"/>
    </source>
</evidence>
<dbReference type="VEuPathDB" id="VectorBase:GMOY000856"/>
<dbReference type="PANTHER" id="PTHR11850">
    <property type="entry name" value="HOMEOBOX PROTEIN TRANSCRIPTION FACTORS"/>
    <property type="match status" value="1"/>
</dbReference>
<keyword evidence="4" id="KW-0539">Nucleus</keyword>
<accession>A0A1B0FBF2</accession>
<sequence>MLSPDSLHHQEEVNSALDRQIRQEIQDMAQEARIQAQIITHEARGRFQSNSSGEDGHEDMDHDGVTVLGVVEGDDDHQDTIVEEDISEHDISDTHDANNYKDMVLETNESGMPRKRRGNLPKHSVKILKRWLYEHRYNAYPSDAEKYTLSQEANLTVLQIVGATEEVEGEEVHDGVANVLTALGHFVQTPGGHMVKVEPDIEYDDSVIYRWQQAIAANPQGFQNLHPQIQAKILDKIQAAKQRQAAAAVAVNQISNTYTSPDQLPTTTTTTLANSNPNAAINAQYPANSNYFYSQTLNQIFHIQNKTRSSKNHFNAMRSEDDSVNEYDTCDTQSEEEGKFESSDAWQSVINTEEVTTTSPTVTNNTYWTSAPHTQLSHLPHASSDAAITTQTNTVAPQSTNVVLSSTGEVVTETSATVGAEATVVTTHPSNASAVTHSNKGLLSNSNALTNASSISNSSSNNNSLTSAVQITPPGSHLVKGFRDDKDKFKCLYLLVETAVAVRQREKEQEEEEDVQVLGN</sequence>
<keyword evidence="2" id="KW-0238">DNA-binding</keyword>
<dbReference type="AlphaFoldDB" id="A0A1B0FBF2"/>
<dbReference type="GO" id="GO:0000987">
    <property type="term" value="F:cis-regulatory region sequence-specific DNA binding"/>
    <property type="evidence" value="ECO:0007669"/>
    <property type="project" value="UniProtKB-ARBA"/>
</dbReference>
<dbReference type="CDD" id="cd00086">
    <property type="entry name" value="homeodomain"/>
    <property type="match status" value="1"/>
</dbReference>
<evidence type="ECO:0000256" key="3">
    <source>
        <dbReference type="ARBA" id="ARBA00023155"/>
    </source>
</evidence>
<dbReference type="Pfam" id="PF05920">
    <property type="entry name" value="Homeobox_KN"/>
    <property type="match status" value="1"/>
</dbReference>
<dbReference type="GO" id="GO:0005634">
    <property type="term" value="C:nucleus"/>
    <property type="evidence" value="ECO:0007669"/>
    <property type="project" value="UniProtKB-SubCell"/>
</dbReference>
<dbReference type="SUPFAM" id="SSF46689">
    <property type="entry name" value="Homeodomain-like"/>
    <property type="match status" value="1"/>
</dbReference>
<dbReference type="Proteomes" id="UP000092444">
    <property type="component" value="Unassembled WGS sequence"/>
</dbReference>
<reference evidence="6" key="1">
    <citation type="submission" date="2020-05" db="UniProtKB">
        <authorList>
            <consortium name="EnsemblMetazoa"/>
        </authorList>
    </citation>
    <scope>IDENTIFICATION</scope>
    <source>
        <strain evidence="6">Yale</strain>
    </source>
</reference>
<dbReference type="InterPro" id="IPR001356">
    <property type="entry name" value="HD"/>
</dbReference>
<organism evidence="6 7">
    <name type="scientific">Glossina morsitans morsitans</name>
    <name type="common">Savannah tsetse fly</name>
    <dbReference type="NCBI Taxonomy" id="37546"/>
    <lineage>
        <taxon>Eukaryota</taxon>
        <taxon>Metazoa</taxon>
        <taxon>Ecdysozoa</taxon>
        <taxon>Arthropoda</taxon>
        <taxon>Hexapoda</taxon>
        <taxon>Insecta</taxon>
        <taxon>Pterygota</taxon>
        <taxon>Neoptera</taxon>
        <taxon>Endopterygota</taxon>
        <taxon>Diptera</taxon>
        <taxon>Brachycera</taxon>
        <taxon>Muscomorpha</taxon>
        <taxon>Hippoboscoidea</taxon>
        <taxon>Glossinidae</taxon>
        <taxon>Glossina</taxon>
    </lineage>
</organism>
<name>A0A1B0FBF2_GLOMM</name>
<evidence type="ECO:0000256" key="2">
    <source>
        <dbReference type="ARBA" id="ARBA00023125"/>
    </source>
</evidence>
<dbReference type="EnsemblMetazoa" id="GMOY000856-RA">
    <property type="protein sequence ID" value="GMOY000856-PA"/>
    <property type="gene ID" value="GMOY000856"/>
</dbReference>
<dbReference type="STRING" id="37546.A0A1B0FBF2"/>
<comment type="subcellular location">
    <subcellularLocation>
        <location evidence="1">Nucleus</location>
    </subcellularLocation>
</comment>